<feature type="compositionally biased region" description="Basic and acidic residues" evidence="1">
    <location>
        <begin position="518"/>
        <end position="532"/>
    </location>
</feature>
<dbReference type="AlphaFoldDB" id="A0A8J2HZ52"/>
<feature type="domain" description="T6SS Phospholipase effector Tle1-like catalytic" evidence="2">
    <location>
        <begin position="18"/>
        <end position="369"/>
    </location>
</feature>
<gene>
    <name evidence="3" type="ORF">ALTATR162_LOCUS2782</name>
</gene>
<evidence type="ECO:0000256" key="1">
    <source>
        <dbReference type="SAM" id="MobiDB-lite"/>
    </source>
</evidence>
<feature type="compositionally biased region" description="Basic and acidic residues" evidence="1">
    <location>
        <begin position="180"/>
        <end position="190"/>
    </location>
</feature>
<proteinExistence type="predicted"/>
<evidence type="ECO:0000313" key="3">
    <source>
        <dbReference type="EMBL" id="CAG5152468.1"/>
    </source>
</evidence>
<evidence type="ECO:0000259" key="2">
    <source>
        <dbReference type="Pfam" id="PF09994"/>
    </source>
</evidence>
<dbReference type="EMBL" id="CAJRGZ010000016">
    <property type="protein sequence ID" value="CAG5152468.1"/>
    <property type="molecule type" value="Genomic_DNA"/>
</dbReference>
<reference evidence="3" key="1">
    <citation type="submission" date="2021-05" db="EMBL/GenBank/DDBJ databases">
        <authorList>
            <person name="Stam R."/>
        </authorList>
    </citation>
    <scope>NUCLEOTIDE SEQUENCE</scope>
    <source>
        <strain evidence="3">CS162</strain>
    </source>
</reference>
<feature type="compositionally biased region" description="Polar residues" evidence="1">
    <location>
        <begin position="167"/>
        <end position="177"/>
    </location>
</feature>
<dbReference type="PANTHER" id="PTHR33840">
    <property type="match status" value="1"/>
</dbReference>
<feature type="region of interest" description="Disordered" evidence="1">
    <location>
        <begin position="163"/>
        <end position="201"/>
    </location>
</feature>
<accession>A0A8J2HZ52</accession>
<dbReference type="Pfam" id="PF09994">
    <property type="entry name" value="T6SS_Tle1-like_cat"/>
    <property type="match status" value="1"/>
</dbReference>
<comment type="caution">
    <text evidence="3">The sequence shown here is derived from an EMBL/GenBank/DDBJ whole genome shotgun (WGS) entry which is preliminary data.</text>
</comment>
<dbReference type="Proteomes" id="UP000676310">
    <property type="component" value="Unassembled WGS sequence"/>
</dbReference>
<dbReference type="GeneID" id="67014265"/>
<name>A0A8J2HZ52_9PLEO</name>
<dbReference type="InterPro" id="IPR018712">
    <property type="entry name" value="Tle1-like_cat"/>
</dbReference>
<dbReference type="RefSeq" id="XP_043166323.1">
    <property type="nucleotide sequence ID" value="XM_043310388.1"/>
</dbReference>
<evidence type="ECO:0000313" key="4">
    <source>
        <dbReference type="Proteomes" id="UP000676310"/>
    </source>
</evidence>
<keyword evidence="4" id="KW-1185">Reference proteome</keyword>
<sequence>MPQTTNEPPADSGTPVPRKLVLCFDGTGNVFEGNTSDTNIVKLYDKFDRKDPMQYHYYQTGIGTYTVDGGPINKGPIGKIQSWISKTIDNGFATTFDAHVIAGYRFIMKYYKEGDKIYLFGFSRGAFTARFLARMIYKVGLLSEGNEEMVPFAYDLYQQYEKGKQPNPEQEQKNSAQAKEPAHKATKSSETEPLINSNSAGADQYVKPDAQQLKKNKLNAFKETFCRAEGADNSGVKVHFLGIFDCVSSVAVLDSPFGKPPKAVSVFGTARHVRHAVAVDEHRVKFKAALLHQDLRLPDADKEKIKEVWFPGNHGDIGGGWPAPYVEGEIQPKPWWRRVFLSWKDPIPSNRGTDPYQMSDVPLAWMIRELEMLGEKDPKSAIKWNWKKNGFKENFFLKIRQAYESPMHDTLKIGGGASLFKVMLWNFMERLPFRRWEYIWDKKDSKYKWDYIAWPLNRGWARDIPEGALLHASLLKRLESDRHTMTGDKLLEEGEKGSKYLPSNNQGDDHISPCLEPDNFKPKKKSEDKGRTFEGVVEPPGIHSIYKLKSHDG</sequence>
<organism evidence="3 4">
    <name type="scientific">Alternaria atra</name>
    <dbReference type="NCBI Taxonomy" id="119953"/>
    <lineage>
        <taxon>Eukaryota</taxon>
        <taxon>Fungi</taxon>
        <taxon>Dikarya</taxon>
        <taxon>Ascomycota</taxon>
        <taxon>Pezizomycotina</taxon>
        <taxon>Dothideomycetes</taxon>
        <taxon>Pleosporomycetidae</taxon>
        <taxon>Pleosporales</taxon>
        <taxon>Pleosporineae</taxon>
        <taxon>Pleosporaceae</taxon>
        <taxon>Alternaria</taxon>
        <taxon>Alternaria sect. Ulocladioides</taxon>
    </lineage>
</organism>
<dbReference type="OrthoDB" id="3162439at2759"/>
<protein>
    <recommendedName>
        <fullName evidence="2">T6SS Phospholipase effector Tle1-like catalytic domain-containing protein</fullName>
    </recommendedName>
</protein>
<feature type="region of interest" description="Disordered" evidence="1">
    <location>
        <begin position="493"/>
        <end position="538"/>
    </location>
</feature>
<dbReference type="PANTHER" id="PTHR33840:SF2">
    <property type="entry name" value="TLE1 PHOSPHOLIPASE DOMAIN-CONTAINING PROTEIN"/>
    <property type="match status" value="1"/>
</dbReference>